<feature type="compositionally biased region" description="Low complexity" evidence="1">
    <location>
        <begin position="8"/>
        <end position="26"/>
    </location>
</feature>
<sequence length="77" mass="7883">MAPKRLISGENNESSESASVSEPQPSTSGFTGITPDFFMDASSSSSSKSSSSSSSTSPSSSWECMEVGGGGERDLVH</sequence>
<dbReference type="Proteomes" id="UP000324222">
    <property type="component" value="Unassembled WGS sequence"/>
</dbReference>
<evidence type="ECO:0000313" key="2">
    <source>
        <dbReference type="EMBL" id="MPC42851.1"/>
    </source>
</evidence>
<protein>
    <submittedName>
        <fullName evidence="2">Uncharacterized protein</fullName>
    </submittedName>
</protein>
<keyword evidence="3" id="KW-1185">Reference proteome</keyword>
<gene>
    <name evidence="2" type="ORF">E2C01_036482</name>
</gene>
<evidence type="ECO:0000256" key="1">
    <source>
        <dbReference type="SAM" id="MobiDB-lite"/>
    </source>
</evidence>
<feature type="compositionally biased region" description="Low complexity" evidence="1">
    <location>
        <begin position="42"/>
        <end position="61"/>
    </location>
</feature>
<dbReference type="AlphaFoldDB" id="A0A5B7F6U1"/>
<organism evidence="2 3">
    <name type="scientific">Portunus trituberculatus</name>
    <name type="common">Swimming crab</name>
    <name type="synonym">Neptunus trituberculatus</name>
    <dbReference type="NCBI Taxonomy" id="210409"/>
    <lineage>
        <taxon>Eukaryota</taxon>
        <taxon>Metazoa</taxon>
        <taxon>Ecdysozoa</taxon>
        <taxon>Arthropoda</taxon>
        <taxon>Crustacea</taxon>
        <taxon>Multicrustacea</taxon>
        <taxon>Malacostraca</taxon>
        <taxon>Eumalacostraca</taxon>
        <taxon>Eucarida</taxon>
        <taxon>Decapoda</taxon>
        <taxon>Pleocyemata</taxon>
        <taxon>Brachyura</taxon>
        <taxon>Eubrachyura</taxon>
        <taxon>Portunoidea</taxon>
        <taxon>Portunidae</taxon>
        <taxon>Portuninae</taxon>
        <taxon>Portunus</taxon>
    </lineage>
</organism>
<accession>A0A5B7F6U1</accession>
<comment type="caution">
    <text evidence="2">The sequence shown here is derived from an EMBL/GenBank/DDBJ whole genome shotgun (WGS) entry which is preliminary data.</text>
</comment>
<dbReference type="EMBL" id="VSRR010005592">
    <property type="protein sequence ID" value="MPC42851.1"/>
    <property type="molecule type" value="Genomic_DNA"/>
</dbReference>
<proteinExistence type="predicted"/>
<evidence type="ECO:0000313" key="3">
    <source>
        <dbReference type="Proteomes" id="UP000324222"/>
    </source>
</evidence>
<reference evidence="2 3" key="1">
    <citation type="submission" date="2019-05" db="EMBL/GenBank/DDBJ databases">
        <title>Another draft genome of Portunus trituberculatus and its Hox gene families provides insights of decapod evolution.</title>
        <authorList>
            <person name="Jeong J.-H."/>
            <person name="Song I."/>
            <person name="Kim S."/>
            <person name="Choi T."/>
            <person name="Kim D."/>
            <person name="Ryu S."/>
            <person name="Kim W."/>
        </authorList>
    </citation>
    <scope>NUCLEOTIDE SEQUENCE [LARGE SCALE GENOMIC DNA]</scope>
    <source>
        <tissue evidence="2">Muscle</tissue>
    </source>
</reference>
<feature type="region of interest" description="Disordered" evidence="1">
    <location>
        <begin position="1"/>
        <end position="77"/>
    </location>
</feature>
<name>A0A5B7F6U1_PORTR</name>